<evidence type="ECO:0000313" key="1">
    <source>
        <dbReference type="Proteomes" id="UP000694843"/>
    </source>
</evidence>
<name>A0A8B7N7S7_HYAAZ</name>
<gene>
    <name evidence="2" type="primary">LOC108667387</name>
</gene>
<reference evidence="2" key="1">
    <citation type="submission" date="2025-08" db="UniProtKB">
        <authorList>
            <consortium name="RefSeq"/>
        </authorList>
    </citation>
    <scope>IDENTIFICATION</scope>
    <source>
        <tissue evidence="2">Whole organism</tissue>
    </source>
</reference>
<dbReference type="KEGG" id="hazt:108667387"/>
<dbReference type="PANTHER" id="PTHR33332">
    <property type="entry name" value="REVERSE TRANSCRIPTASE DOMAIN-CONTAINING PROTEIN"/>
    <property type="match status" value="1"/>
</dbReference>
<accession>A0A8B7N7S7</accession>
<dbReference type="OMA" id="HIRNITM"/>
<dbReference type="RefSeq" id="XP_018009896.1">
    <property type="nucleotide sequence ID" value="XM_018154407.1"/>
</dbReference>
<dbReference type="GeneID" id="108667387"/>
<protein>
    <submittedName>
        <fullName evidence="2">Uncharacterized protein LOC108667387</fullName>
    </submittedName>
</protein>
<sequence>MSACMDAVSDWMRSNRLQLNASKTEFIWFATARRQHQLPTNLVRVGDEFVAPSSSVRSLGIQLDSELSMNNHIAKVTAACFGILRRIRSVNRCHSRPVLEALMVALVLPRLDYGKATLYGLPITALNKLQFIMNAAARLIYARRKFYHVTPILRDLNWLRIQRRTQFKVAVLMFRCLHGLAPSYLAEGLRPVLDLPSRRRLRSSSFL</sequence>
<evidence type="ECO:0000313" key="2">
    <source>
        <dbReference type="RefSeq" id="XP_018009896.1"/>
    </source>
</evidence>
<proteinExistence type="predicted"/>
<dbReference type="OrthoDB" id="5953030at2759"/>
<dbReference type="AlphaFoldDB" id="A0A8B7N7S7"/>
<organism evidence="1 2">
    <name type="scientific">Hyalella azteca</name>
    <name type="common">Amphipod</name>
    <dbReference type="NCBI Taxonomy" id="294128"/>
    <lineage>
        <taxon>Eukaryota</taxon>
        <taxon>Metazoa</taxon>
        <taxon>Ecdysozoa</taxon>
        <taxon>Arthropoda</taxon>
        <taxon>Crustacea</taxon>
        <taxon>Multicrustacea</taxon>
        <taxon>Malacostraca</taxon>
        <taxon>Eumalacostraca</taxon>
        <taxon>Peracarida</taxon>
        <taxon>Amphipoda</taxon>
        <taxon>Senticaudata</taxon>
        <taxon>Talitrida</taxon>
        <taxon>Talitroidea</taxon>
        <taxon>Hyalellidae</taxon>
        <taxon>Hyalella</taxon>
    </lineage>
</organism>
<dbReference type="Proteomes" id="UP000694843">
    <property type="component" value="Unplaced"/>
</dbReference>
<keyword evidence="1" id="KW-1185">Reference proteome</keyword>